<feature type="transmembrane region" description="Helical" evidence="1">
    <location>
        <begin position="142"/>
        <end position="162"/>
    </location>
</feature>
<feature type="chain" id="PRO_5034564541" evidence="2">
    <location>
        <begin position="22"/>
        <end position="321"/>
    </location>
</feature>
<reference evidence="3 4" key="1">
    <citation type="journal article" date="2016" name="Nat. Commun.">
        <title>Ectomycorrhizal ecology is imprinted in the genome of the dominant symbiotic fungus Cenococcum geophilum.</title>
        <authorList>
            <consortium name="DOE Joint Genome Institute"/>
            <person name="Peter M."/>
            <person name="Kohler A."/>
            <person name="Ohm R.A."/>
            <person name="Kuo A."/>
            <person name="Krutzmann J."/>
            <person name="Morin E."/>
            <person name="Arend M."/>
            <person name="Barry K.W."/>
            <person name="Binder M."/>
            <person name="Choi C."/>
            <person name="Clum A."/>
            <person name="Copeland A."/>
            <person name="Grisel N."/>
            <person name="Haridas S."/>
            <person name="Kipfer T."/>
            <person name="LaButti K."/>
            <person name="Lindquist E."/>
            <person name="Lipzen A."/>
            <person name="Maire R."/>
            <person name="Meier B."/>
            <person name="Mihaltcheva S."/>
            <person name="Molinier V."/>
            <person name="Murat C."/>
            <person name="Poggeler S."/>
            <person name="Quandt C.A."/>
            <person name="Sperisen C."/>
            <person name="Tritt A."/>
            <person name="Tisserant E."/>
            <person name="Crous P.W."/>
            <person name="Henrissat B."/>
            <person name="Nehls U."/>
            <person name="Egli S."/>
            <person name="Spatafora J.W."/>
            <person name="Grigoriev I.V."/>
            <person name="Martin F.M."/>
        </authorList>
    </citation>
    <scope>NUCLEOTIDE SEQUENCE [LARGE SCALE GENOMIC DNA]</scope>
    <source>
        <strain evidence="3 4">CBS 459.81</strain>
    </source>
</reference>
<dbReference type="AlphaFoldDB" id="A0A8E2JEW9"/>
<organism evidence="3 4">
    <name type="scientific">Lepidopterella palustris CBS 459.81</name>
    <dbReference type="NCBI Taxonomy" id="1314670"/>
    <lineage>
        <taxon>Eukaryota</taxon>
        <taxon>Fungi</taxon>
        <taxon>Dikarya</taxon>
        <taxon>Ascomycota</taxon>
        <taxon>Pezizomycotina</taxon>
        <taxon>Dothideomycetes</taxon>
        <taxon>Pleosporomycetidae</taxon>
        <taxon>Mytilinidiales</taxon>
        <taxon>Argynnaceae</taxon>
        <taxon>Lepidopterella</taxon>
    </lineage>
</organism>
<keyword evidence="2" id="KW-0732">Signal</keyword>
<feature type="transmembrane region" description="Helical" evidence="1">
    <location>
        <begin position="241"/>
        <end position="264"/>
    </location>
</feature>
<name>A0A8E2JEW9_9PEZI</name>
<proteinExistence type="predicted"/>
<keyword evidence="1" id="KW-0472">Membrane</keyword>
<dbReference type="OrthoDB" id="2956246at2759"/>
<dbReference type="EMBL" id="KV744981">
    <property type="protein sequence ID" value="OCK79938.1"/>
    <property type="molecule type" value="Genomic_DNA"/>
</dbReference>
<keyword evidence="1" id="KW-0812">Transmembrane</keyword>
<feature type="transmembrane region" description="Helical" evidence="1">
    <location>
        <begin position="117"/>
        <end position="136"/>
    </location>
</feature>
<dbReference type="Proteomes" id="UP000250266">
    <property type="component" value="Unassembled WGS sequence"/>
</dbReference>
<gene>
    <name evidence="3" type="ORF">K432DRAFT_353940</name>
</gene>
<evidence type="ECO:0000256" key="1">
    <source>
        <dbReference type="SAM" id="Phobius"/>
    </source>
</evidence>
<feature type="signal peptide" evidence="2">
    <location>
        <begin position="1"/>
        <end position="21"/>
    </location>
</feature>
<keyword evidence="4" id="KW-1185">Reference proteome</keyword>
<accession>A0A8E2JEW9</accession>
<evidence type="ECO:0000313" key="4">
    <source>
        <dbReference type="Proteomes" id="UP000250266"/>
    </source>
</evidence>
<evidence type="ECO:0000256" key="2">
    <source>
        <dbReference type="SAM" id="SignalP"/>
    </source>
</evidence>
<sequence length="321" mass="35465">MDTFRINAVAIIALAELGAIAERTALTGASSYWECLILAPGLHKQQSAADLNKAEYPATAALTSGYVFRVENSATVHYLQRVGKTGHLTSLRVHVSTQESAERNHSWSFRPLGNEQLACLLCLSASFLTVTATAVLLRLRDWWAITVIAMLISCRLLNTVVLRRRGATFWAGASEPNVQGDLLILLSRDRWVRMRGLVDDLKAVTSGEWLRDPTVMESFAINFATLLVYSSVIVSENCSNLGSLVILMLLLASTAILGMSNLLLPKQRMHDRVISVVGEPVKYKRRLDLAKQLIKETGRDDWAVGLGMIVPEMRDTVRATM</sequence>
<keyword evidence="1" id="KW-1133">Transmembrane helix</keyword>
<protein>
    <submittedName>
        <fullName evidence="3">Uncharacterized protein</fullName>
    </submittedName>
</protein>
<evidence type="ECO:0000313" key="3">
    <source>
        <dbReference type="EMBL" id="OCK79938.1"/>
    </source>
</evidence>
<feature type="transmembrane region" description="Helical" evidence="1">
    <location>
        <begin position="219"/>
        <end position="235"/>
    </location>
</feature>